<evidence type="ECO:0000313" key="3">
    <source>
        <dbReference type="EMBL" id="KAK0387930.1"/>
    </source>
</evidence>
<proteinExistence type="predicted"/>
<dbReference type="PANTHER" id="PTHR21456:SF1">
    <property type="entry name" value="C2 NT-TYPE DOMAIN-CONTAINING PROTEIN"/>
    <property type="match status" value="1"/>
</dbReference>
<reference evidence="3" key="1">
    <citation type="submission" date="2022-10" db="EMBL/GenBank/DDBJ databases">
        <title>Determination and structural analysis of whole genome sequence of Sarocladium strictum F4-1.</title>
        <authorList>
            <person name="Hu L."/>
            <person name="Jiang Y."/>
        </authorList>
    </citation>
    <scope>NUCLEOTIDE SEQUENCE</scope>
    <source>
        <strain evidence="3">F4-1</strain>
    </source>
</reference>
<dbReference type="PROSITE" id="PS51840">
    <property type="entry name" value="C2_NT"/>
    <property type="match status" value="1"/>
</dbReference>
<sequence length="442" mass="48229">MDSLIGKARKPKFDLHLKIYDLNNVPLVSGSSFVKWHLSHSMHAEHRGRTNKCPIVNHRVDYSFTKLVSSVRITIDKNNNLTDCPLEFEVVQEFAHTDKITLGHVKLNLAEYVEESENLIKDIASPGRGRSGSFGVSPATAAKALERDVEDGIIRRYLMQDSKVNSTLKIGILMIQKDGDRNFSAPPLRTAAVFGGIAGFTAGEQVEDEATGPTVPSISKPRDAAEVQDLYRRSLAASWYRQPSELPADECIEDIFSGGNGWRTKNDSSATPDSDEEDEETDSPSGPNTGTLRARDFRRLNLHGFTQHFHSHSNNSTNSNHTTSRWRHHRTPSGSSDKSVSTVTGRPGGGGTHAHSRGTHGHHNRRVPWLARDSSGDLRNGGNGGRSRGSSLTSMTPTLGSDSSGGGTGTSVSRRARDREIAEHEARDNLVAWKLPGGLTAT</sequence>
<evidence type="ECO:0000259" key="2">
    <source>
        <dbReference type="PROSITE" id="PS51840"/>
    </source>
</evidence>
<feature type="region of interest" description="Disordered" evidence="1">
    <location>
        <begin position="258"/>
        <end position="293"/>
    </location>
</feature>
<feature type="compositionally biased region" description="Basic residues" evidence="1">
    <location>
        <begin position="354"/>
        <end position="366"/>
    </location>
</feature>
<dbReference type="PANTHER" id="PTHR21456">
    <property type="entry name" value="FAMILY WITH SEQUENCE SIMILARITY 102"/>
    <property type="match status" value="1"/>
</dbReference>
<comment type="caution">
    <text evidence="3">The sequence shown here is derived from an EMBL/GenBank/DDBJ whole genome shotgun (WGS) entry which is preliminary data.</text>
</comment>
<accession>A0AA39GIE5</accession>
<dbReference type="AlphaFoldDB" id="A0AA39GIE5"/>
<evidence type="ECO:0000256" key="1">
    <source>
        <dbReference type="SAM" id="MobiDB-lite"/>
    </source>
</evidence>
<feature type="region of interest" description="Disordered" evidence="1">
    <location>
        <begin position="307"/>
        <end position="417"/>
    </location>
</feature>
<keyword evidence="4" id="KW-1185">Reference proteome</keyword>
<dbReference type="InterPro" id="IPR019448">
    <property type="entry name" value="NT-C2"/>
</dbReference>
<feature type="domain" description="C2 NT-type" evidence="2">
    <location>
        <begin position="3"/>
        <end position="176"/>
    </location>
</feature>
<feature type="compositionally biased region" description="Low complexity" evidence="1">
    <location>
        <begin position="312"/>
        <end position="323"/>
    </location>
</feature>
<dbReference type="Pfam" id="PF10358">
    <property type="entry name" value="NT-C2"/>
    <property type="match status" value="1"/>
</dbReference>
<dbReference type="EMBL" id="JAPDFR010000003">
    <property type="protein sequence ID" value="KAK0387930.1"/>
    <property type="molecule type" value="Genomic_DNA"/>
</dbReference>
<feature type="compositionally biased region" description="Low complexity" evidence="1">
    <location>
        <begin position="388"/>
        <end position="402"/>
    </location>
</feature>
<feature type="compositionally biased region" description="Acidic residues" evidence="1">
    <location>
        <begin position="273"/>
        <end position="282"/>
    </location>
</feature>
<feature type="compositionally biased region" description="Polar residues" evidence="1">
    <location>
        <begin position="332"/>
        <end position="344"/>
    </location>
</feature>
<dbReference type="Proteomes" id="UP001175261">
    <property type="component" value="Unassembled WGS sequence"/>
</dbReference>
<evidence type="ECO:0000313" key="4">
    <source>
        <dbReference type="Proteomes" id="UP001175261"/>
    </source>
</evidence>
<gene>
    <name evidence="3" type="ORF">NLU13_4175</name>
</gene>
<name>A0AA39GIE5_SARSR</name>
<protein>
    <recommendedName>
        <fullName evidence="2">C2 NT-type domain-containing protein</fullName>
    </recommendedName>
</protein>
<dbReference type="InterPro" id="IPR039931">
    <property type="entry name" value="EEIG1/2-like"/>
</dbReference>
<organism evidence="3 4">
    <name type="scientific">Sarocladium strictum</name>
    <name type="common">Black bundle disease fungus</name>
    <name type="synonym">Acremonium strictum</name>
    <dbReference type="NCBI Taxonomy" id="5046"/>
    <lineage>
        <taxon>Eukaryota</taxon>
        <taxon>Fungi</taxon>
        <taxon>Dikarya</taxon>
        <taxon>Ascomycota</taxon>
        <taxon>Pezizomycotina</taxon>
        <taxon>Sordariomycetes</taxon>
        <taxon>Hypocreomycetidae</taxon>
        <taxon>Hypocreales</taxon>
        <taxon>Sarocladiaceae</taxon>
        <taxon>Sarocladium</taxon>
    </lineage>
</organism>